<dbReference type="AlphaFoldDB" id="A0A5D0RAJ2"/>
<keyword evidence="2" id="KW-1185">Reference proteome</keyword>
<dbReference type="EMBL" id="VSIY01000015">
    <property type="protein sequence ID" value="TYB77718.1"/>
    <property type="molecule type" value="Genomic_DNA"/>
</dbReference>
<dbReference type="Proteomes" id="UP000322080">
    <property type="component" value="Unassembled WGS sequence"/>
</dbReference>
<reference evidence="1 2" key="1">
    <citation type="submission" date="2019-08" db="EMBL/GenBank/DDBJ databases">
        <title>Identification of a novel species of the genus Boseongicola.</title>
        <authorList>
            <person name="Zhang X.-Q."/>
        </authorList>
    </citation>
    <scope>NUCLEOTIDE SEQUENCE [LARGE SCALE GENOMIC DNA]</scope>
    <source>
        <strain evidence="1 2">HY14</strain>
    </source>
</reference>
<organism evidence="1 2">
    <name type="scientific">Maritimibacter fusiformis</name>
    <dbReference type="NCBI Taxonomy" id="2603819"/>
    <lineage>
        <taxon>Bacteria</taxon>
        <taxon>Pseudomonadati</taxon>
        <taxon>Pseudomonadota</taxon>
        <taxon>Alphaproteobacteria</taxon>
        <taxon>Rhodobacterales</taxon>
        <taxon>Roseobacteraceae</taxon>
        <taxon>Maritimibacter</taxon>
    </lineage>
</organism>
<name>A0A5D0RAJ2_9RHOB</name>
<protein>
    <recommendedName>
        <fullName evidence="3">Capsule polysaccharide biosynthesis protein</fullName>
    </recommendedName>
</protein>
<proteinExistence type="predicted"/>
<accession>A0A5D0RAJ2</accession>
<dbReference type="RefSeq" id="WP_148379756.1">
    <property type="nucleotide sequence ID" value="NZ_VSIY01000015.1"/>
</dbReference>
<sequence length="305" mass="35180">MPEARILRIYLDPVMLKMGREGTFGFVNRVSEAFEGAGFRVDLVRDGETERLKSAARRGYSLFLMKEPFHPRALSMRRAYYYPYWRIERSAERWAFDVARKPFDSSVIDPNIAEKWTADWGRYLFGDAPARAVREAMIYVPLQGRLLEHRKFQHVRPLDMIHEVQARAGDRRIVIGLHPGEIYTADEMTALQALTRADSRMTLQTGGMQEALRRCDLVVTQNSTAALSGFFFEKPAILFAKADFHHQMPAVAELGIDEAFRRARDAKPDFARYLYWFIHLNAIKADEPDAPARIIARCRTHGWNV</sequence>
<evidence type="ECO:0000313" key="2">
    <source>
        <dbReference type="Proteomes" id="UP000322080"/>
    </source>
</evidence>
<comment type="caution">
    <text evidence="1">The sequence shown here is derived from an EMBL/GenBank/DDBJ whole genome shotgun (WGS) entry which is preliminary data.</text>
</comment>
<gene>
    <name evidence="1" type="ORF">FVF75_15800</name>
</gene>
<evidence type="ECO:0000313" key="1">
    <source>
        <dbReference type="EMBL" id="TYB77718.1"/>
    </source>
</evidence>
<evidence type="ECO:0008006" key="3">
    <source>
        <dbReference type="Google" id="ProtNLM"/>
    </source>
</evidence>